<dbReference type="OrthoDB" id="10626639at2759"/>
<sequence>MTEIFQIGSITGSIIAVLLFLAYISQDYYAIESLKISSLTLRYLPGELQFVQNASINKIEDNEEDFSTQFIDDKETENNNEFYEENNLENEVETDEERFERIGKRQQERIENLEKFCKADARLHYLKATIWYRKG</sequence>
<evidence type="ECO:0000313" key="2">
    <source>
        <dbReference type="EMBL" id="CBY12177.1"/>
    </source>
</evidence>
<dbReference type="AlphaFoldDB" id="E4XQU1"/>
<evidence type="ECO:0000313" key="4">
    <source>
        <dbReference type="Proteomes" id="UP000001307"/>
    </source>
</evidence>
<proteinExistence type="predicted"/>
<keyword evidence="1" id="KW-0812">Transmembrane</keyword>
<name>E4XQU1_OIKDI</name>
<accession>E4XQU1</accession>
<gene>
    <name evidence="2" type="ORF">GSOID_T00018051001</name>
    <name evidence="3" type="ORF">GSOID_T00024312001</name>
</gene>
<protein>
    <submittedName>
        <fullName evidence="2">Uncharacterized protein</fullName>
    </submittedName>
</protein>
<keyword evidence="1" id="KW-1133">Transmembrane helix</keyword>
<keyword evidence="1" id="KW-0472">Membrane</keyword>
<dbReference type="EMBL" id="FN654494">
    <property type="protein sequence ID" value="CBY34295.1"/>
    <property type="molecule type" value="Genomic_DNA"/>
</dbReference>
<organism evidence="2 4">
    <name type="scientific">Oikopleura dioica</name>
    <name type="common">Tunicate</name>
    <dbReference type="NCBI Taxonomy" id="34765"/>
    <lineage>
        <taxon>Eukaryota</taxon>
        <taxon>Metazoa</taxon>
        <taxon>Chordata</taxon>
        <taxon>Tunicata</taxon>
        <taxon>Appendicularia</taxon>
        <taxon>Copelata</taxon>
        <taxon>Oikopleuridae</taxon>
        <taxon>Oikopleura</taxon>
    </lineage>
</organism>
<feature type="transmembrane region" description="Helical" evidence="1">
    <location>
        <begin position="6"/>
        <end position="25"/>
    </location>
</feature>
<dbReference type="Proteomes" id="UP000001307">
    <property type="component" value="Unassembled WGS sequence"/>
</dbReference>
<dbReference type="Proteomes" id="UP000011014">
    <property type="component" value="Unassembled WGS sequence"/>
</dbReference>
<evidence type="ECO:0000256" key="1">
    <source>
        <dbReference type="SAM" id="Phobius"/>
    </source>
</evidence>
<evidence type="ECO:0000313" key="3">
    <source>
        <dbReference type="EMBL" id="CBY34295.1"/>
    </source>
</evidence>
<dbReference type="EMBL" id="FN653109">
    <property type="protein sequence ID" value="CBY12177.1"/>
    <property type="molecule type" value="Genomic_DNA"/>
</dbReference>
<keyword evidence="4" id="KW-1185">Reference proteome</keyword>
<reference evidence="2 4" key="1">
    <citation type="journal article" date="2010" name="Science">
        <title>Plasticity of animal genome architecture unmasked by rapid evolution of a pelagic tunicate.</title>
        <authorList>
            <person name="Denoeud F."/>
            <person name="Henriet S."/>
            <person name="Mungpakdee S."/>
            <person name="Aury J.M."/>
            <person name="Da Silva C."/>
            <person name="Brinkmann H."/>
            <person name="Mikhaleva J."/>
            <person name="Olsen L.C."/>
            <person name="Jubin C."/>
            <person name="Canestro C."/>
            <person name="Bouquet J.M."/>
            <person name="Danks G."/>
            <person name="Poulain J."/>
            <person name="Campsteijn C."/>
            <person name="Adamski M."/>
            <person name="Cross I."/>
            <person name="Yadetie F."/>
            <person name="Muffato M."/>
            <person name="Louis A."/>
            <person name="Butcher S."/>
            <person name="Tsagkogeorga G."/>
            <person name="Konrad A."/>
            <person name="Singh S."/>
            <person name="Jensen M.F."/>
            <person name="Cong E.H."/>
            <person name="Eikeseth-Otteraa H."/>
            <person name="Noel B."/>
            <person name="Anthouard V."/>
            <person name="Porcel B.M."/>
            <person name="Kachouri-Lafond R."/>
            <person name="Nishino A."/>
            <person name="Ugolini M."/>
            <person name="Chourrout P."/>
            <person name="Nishida H."/>
            <person name="Aasland R."/>
            <person name="Huzurbazar S."/>
            <person name="Westhof E."/>
            <person name="Delsuc F."/>
            <person name="Lehrach H."/>
            <person name="Reinhardt R."/>
            <person name="Weissenbach J."/>
            <person name="Roy S.W."/>
            <person name="Artiguenave F."/>
            <person name="Postlethwait J.H."/>
            <person name="Manak J.R."/>
            <person name="Thompson E.M."/>
            <person name="Jaillon O."/>
            <person name="Du Pasquier L."/>
            <person name="Boudinot P."/>
            <person name="Liberles D.A."/>
            <person name="Volff J.N."/>
            <person name="Philippe H."/>
            <person name="Lenhard B."/>
            <person name="Roest Crollius H."/>
            <person name="Wincker P."/>
            <person name="Chourrout D."/>
        </authorList>
    </citation>
    <scope>NUCLEOTIDE SEQUENCE [LARGE SCALE GENOMIC DNA]</scope>
</reference>